<evidence type="ECO:0000313" key="4">
    <source>
        <dbReference type="Proteomes" id="UP001390339"/>
    </source>
</evidence>
<dbReference type="PANTHER" id="PTHR33112">
    <property type="entry name" value="DOMAIN PROTEIN, PUTATIVE-RELATED"/>
    <property type="match status" value="1"/>
</dbReference>
<dbReference type="EMBL" id="JAPCWZ010000005">
    <property type="protein sequence ID" value="KAK8861864.1"/>
    <property type="molecule type" value="Genomic_DNA"/>
</dbReference>
<feature type="domain" description="Heterokaryon incompatibility" evidence="2">
    <location>
        <begin position="124"/>
        <end position="272"/>
    </location>
</feature>
<proteinExistence type="predicted"/>
<accession>A0ABR2IE55</accession>
<evidence type="ECO:0000313" key="3">
    <source>
        <dbReference type="EMBL" id="KAK8861864.1"/>
    </source>
</evidence>
<organism evidence="3 4">
    <name type="scientific">Apiospora arundinis</name>
    <dbReference type="NCBI Taxonomy" id="335852"/>
    <lineage>
        <taxon>Eukaryota</taxon>
        <taxon>Fungi</taxon>
        <taxon>Dikarya</taxon>
        <taxon>Ascomycota</taxon>
        <taxon>Pezizomycotina</taxon>
        <taxon>Sordariomycetes</taxon>
        <taxon>Xylariomycetidae</taxon>
        <taxon>Amphisphaeriales</taxon>
        <taxon>Apiosporaceae</taxon>
        <taxon>Apiospora</taxon>
    </lineage>
</organism>
<name>A0ABR2IE55_9PEZI</name>
<reference evidence="3 4" key="1">
    <citation type="journal article" date="2024" name="IMA Fungus">
        <title>Apiospora arundinis, a panoply of carbohydrate-active enzymes and secondary metabolites.</title>
        <authorList>
            <person name="Sorensen T."/>
            <person name="Petersen C."/>
            <person name="Muurmann A.T."/>
            <person name="Christiansen J.V."/>
            <person name="Brundto M.L."/>
            <person name="Overgaard C.K."/>
            <person name="Boysen A.T."/>
            <person name="Wollenberg R.D."/>
            <person name="Larsen T.O."/>
            <person name="Sorensen J.L."/>
            <person name="Nielsen K.L."/>
            <person name="Sondergaard T.E."/>
        </authorList>
    </citation>
    <scope>NUCLEOTIDE SEQUENCE [LARGE SCALE GENOMIC DNA]</scope>
    <source>
        <strain evidence="3 4">AAU 773</strain>
    </source>
</reference>
<dbReference type="InterPro" id="IPR010730">
    <property type="entry name" value="HET"/>
</dbReference>
<evidence type="ECO:0000259" key="2">
    <source>
        <dbReference type="Pfam" id="PF06985"/>
    </source>
</evidence>
<evidence type="ECO:0000256" key="1">
    <source>
        <dbReference type="SAM" id="MobiDB-lite"/>
    </source>
</evidence>
<gene>
    <name evidence="3" type="ORF">PGQ11_008099</name>
</gene>
<dbReference type="Pfam" id="PF06985">
    <property type="entry name" value="HET"/>
    <property type="match status" value="1"/>
</dbReference>
<protein>
    <submittedName>
        <fullName evidence="3">HET-domain-containing protein</fullName>
    </submittedName>
</protein>
<feature type="region of interest" description="Disordered" evidence="1">
    <location>
        <begin position="1"/>
        <end position="24"/>
    </location>
</feature>
<dbReference type="Proteomes" id="UP001390339">
    <property type="component" value="Unassembled WGS sequence"/>
</dbReference>
<keyword evidence="4" id="KW-1185">Reference proteome</keyword>
<comment type="caution">
    <text evidence="3">The sequence shown here is derived from an EMBL/GenBank/DDBJ whole genome shotgun (WGS) entry which is preliminary data.</text>
</comment>
<feature type="non-terminal residue" evidence="3">
    <location>
        <position position="607"/>
    </location>
</feature>
<dbReference type="PANTHER" id="PTHR33112:SF16">
    <property type="entry name" value="HETEROKARYON INCOMPATIBILITY DOMAIN-CONTAINING PROTEIN"/>
    <property type="match status" value="1"/>
</dbReference>
<sequence>MACLEQKGLYDVPSESNDDERTPGIVSSVMNSVVEGAERETDRIYSTRLAFSRRGQDIQGVASLVAHWIRICNSNSQCMSTPTLQPHTPEWPYRLIDLIDYGSAASSLDSKVKVIETNAQREPYCALSYRWPPDPVCLTSENSDAWLTGRPSTLLPQPIQDICTLATHLGFRYAWVDALCIMQGPDGDWHREAKKMAAIYMNAKFTVAAADETPLAKAAPVQDFILDSYRLITPDNPKMHHENGIYSELRDTKNIFFREDGVLGTRGWTFQEKMLSRKIISITKTDVFWDCLHHSASGRRPCGLPVDLTGDPRFENERTFRRLLLGSSANRPDHPVAYRQWKNAVQDYTERSFSYGTDRLIALDGIIGRLTQTLEDTCLVGIWRKDAIRCLNWIATSDETNPARPDIETPSWSWLSVNSRISYNFRNPRWGYLEKEDDLHVPMAVIECISAQTEDKRTFAKFSGELRIRGPVISGYVLERTVFFDTQRDQTLPSTSKDGTENTRQMLLNEKSRPEEERVFRHEPLLWDPRPSGPKDNDFRGPLALPSTKNDHLLVAEVKCLLLCEYNEWNNRYTWKTQNYVVLERINGRLGQGLPDISGRKPVYRRI</sequence>